<gene>
    <name evidence="1" type="ORF">CALCODRAFT_485196</name>
</gene>
<evidence type="ECO:0000313" key="2">
    <source>
        <dbReference type="Proteomes" id="UP000076842"/>
    </source>
</evidence>
<evidence type="ECO:0000313" key="1">
    <source>
        <dbReference type="EMBL" id="KZT54875.1"/>
    </source>
</evidence>
<organism evidence="1 2">
    <name type="scientific">Calocera cornea HHB12733</name>
    <dbReference type="NCBI Taxonomy" id="1353952"/>
    <lineage>
        <taxon>Eukaryota</taxon>
        <taxon>Fungi</taxon>
        <taxon>Dikarya</taxon>
        <taxon>Basidiomycota</taxon>
        <taxon>Agaricomycotina</taxon>
        <taxon>Dacrymycetes</taxon>
        <taxon>Dacrymycetales</taxon>
        <taxon>Dacrymycetaceae</taxon>
        <taxon>Calocera</taxon>
    </lineage>
</organism>
<dbReference type="InParanoid" id="A0A165EHF3"/>
<protein>
    <submittedName>
        <fullName evidence="1">Uncharacterized protein</fullName>
    </submittedName>
</protein>
<dbReference type="EMBL" id="KV424005">
    <property type="protein sequence ID" value="KZT54875.1"/>
    <property type="molecule type" value="Genomic_DNA"/>
</dbReference>
<dbReference type="Proteomes" id="UP000076842">
    <property type="component" value="Unassembled WGS sequence"/>
</dbReference>
<proteinExistence type="predicted"/>
<sequence length="68" mass="7120">MEVTSLVVAAAAFAVAYTAEGLPRKMPSIPNLRLPALSSPAAAAAAPNAVSKRSRKVRIVRFAEVSRD</sequence>
<accession>A0A165EHF3</accession>
<keyword evidence="2" id="KW-1185">Reference proteome</keyword>
<dbReference type="AlphaFoldDB" id="A0A165EHF3"/>
<reference evidence="1 2" key="1">
    <citation type="journal article" date="2016" name="Mol. Biol. Evol.">
        <title>Comparative Genomics of Early-Diverging Mushroom-Forming Fungi Provides Insights into the Origins of Lignocellulose Decay Capabilities.</title>
        <authorList>
            <person name="Nagy L.G."/>
            <person name="Riley R."/>
            <person name="Tritt A."/>
            <person name="Adam C."/>
            <person name="Daum C."/>
            <person name="Floudas D."/>
            <person name="Sun H."/>
            <person name="Yadav J.S."/>
            <person name="Pangilinan J."/>
            <person name="Larsson K.H."/>
            <person name="Matsuura K."/>
            <person name="Barry K."/>
            <person name="Labutti K."/>
            <person name="Kuo R."/>
            <person name="Ohm R.A."/>
            <person name="Bhattacharya S.S."/>
            <person name="Shirouzu T."/>
            <person name="Yoshinaga Y."/>
            <person name="Martin F.M."/>
            <person name="Grigoriev I.V."/>
            <person name="Hibbett D.S."/>
        </authorList>
    </citation>
    <scope>NUCLEOTIDE SEQUENCE [LARGE SCALE GENOMIC DNA]</scope>
    <source>
        <strain evidence="1 2">HHB12733</strain>
    </source>
</reference>
<name>A0A165EHF3_9BASI</name>